<proteinExistence type="predicted"/>
<evidence type="ECO:0000256" key="1">
    <source>
        <dbReference type="SAM" id="MobiDB-lite"/>
    </source>
</evidence>
<gene>
    <name evidence="2" type="ORF">MGAL_10B070210</name>
</gene>
<evidence type="ECO:0000313" key="2">
    <source>
        <dbReference type="EMBL" id="VDI54533.1"/>
    </source>
</evidence>
<name>A0A8B6FVQ1_MYTGA</name>
<dbReference type="EMBL" id="UYJE01007418">
    <property type="protein sequence ID" value="VDI54533.1"/>
    <property type="molecule type" value="Genomic_DNA"/>
</dbReference>
<feature type="compositionally biased region" description="Basic and acidic residues" evidence="1">
    <location>
        <begin position="100"/>
        <end position="113"/>
    </location>
</feature>
<dbReference type="OrthoDB" id="6367890at2759"/>
<keyword evidence="3" id="KW-1185">Reference proteome</keyword>
<organism evidence="2 3">
    <name type="scientific">Mytilus galloprovincialis</name>
    <name type="common">Mediterranean mussel</name>
    <dbReference type="NCBI Taxonomy" id="29158"/>
    <lineage>
        <taxon>Eukaryota</taxon>
        <taxon>Metazoa</taxon>
        <taxon>Spiralia</taxon>
        <taxon>Lophotrochozoa</taxon>
        <taxon>Mollusca</taxon>
        <taxon>Bivalvia</taxon>
        <taxon>Autobranchia</taxon>
        <taxon>Pteriomorphia</taxon>
        <taxon>Mytilida</taxon>
        <taxon>Mytiloidea</taxon>
        <taxon>Mytilidae</taxon>
        <taxon>Mytilinae</taxon>
        <taxon>Mytilus</taxon>
    </lineage>
</organism>
<dbReference type="Proteomes" id="UP000596742">
    <property type="component" value="Unassembled WGS sequence"/>
</dbReference>
<comment type="caution">
    <text evidence="2">The sequence shown here is derived from an EMBL/GenBank/DDBJ whole genome shotgun (WGS) entry which is preliminary data.</text>
</comment>
<dbReference type="AlphaFoldDB" id="A0A8B6FVQ1"/>
<feature type="compositionally biased region" description="Polar residues" evidence="1">
    <location>
        <begin position="77"/>
        <end position="94"/>
    </location>
</feature>
<protein>
    <submittedName>
        <fullName evidence="2">Uncharacterized protein</fullName>
    </submittedName>
</protein>
<reference evidence="2" key="1">
    <citation type="submission" date="2018-11" db="EMBL/GenBank/DDBJ databases">
        <authorList>
            <person name="Alioto T."/>
            <person name="Alioto T."/>
        </authorList>
    </citation>
    <scope>NUCLEOTIDE SEQUENCE</scope>
</reference>
<evidence type="ECO:0000313" key="3">
    <source>
        <dbReference type="Proteomes" id="UP000596742"/>
    </source>
</evidence>
<accession>A0A8B6FVQ1</accession>
<sequence>MLASTRKLKPNTASEFIRLGLESMEAISIIEKDDMPAFNIPLGQQNVLMRAVGKTLTEGRGEAGNMADTLPSELENEATQRTSARIQNGGTNNQDGDVVNNKDCDDVKNKDGGAHQSNPRSEDAYVQEIIKLMCREKKRTGQFVNDSQDFPEEYRRLQKQHQFRWGTDIPNLHSAFLRSKFLQSPNSRIAPQTQSSKVMANKQAVTYFAGGRMVCKTFNSRRGCFMPHSPMASNALSQEEENYVRMALLLTGISPRAVRVLFDKEFPPASLSFTVNDKNTKKKLNDLRGRRVINQDQWIPVSQQW</sequence>
<feature type="region of interest" description="Disordered" evidence="1">
    <location>
        <begin position="74"/>
        <end position="121"/>
    </location>
</feature>